<feature type="signal peptide" evidence="2">
    <location>
        <begin position="1"/>
        <end position="16"/>
    </location>
</feature>
<reference evidence="3 4" key="1">
    <citation type="submission" date="2023-01" db="EMBL/GenBank/DDBJ databases">
        <title>Analysis of 21 Apiospora genomes using comparative genomics revels a genus with tremendous synthesis potential of carbohydrate active enzymes and secondary metabolites.</title>
        <authorList>
            <person name="Sorensen T."/>
        </authorList>
    </citation>
    <scope>NUCLEOTIDE SEQUENCE [LARGE SCALE GENOMIC DNA]</scope>
    <source>
        <strain evidence="3 4">CBS 117206</strain>
    </source>
</reference>
<proteinExistence type="predicted"/>
<evidence type="ECO:0000313" key="4">
    <source>
        <dbReference type="Proteomes" id="UP001392437"/>
    </source>
</evidence>
<keyword evidence="2" id="KW-0732">Signal</keyword>
<accession>A0AAW0QR41</accession>
<evidence type="ECO:0000313" key="3">
    <source>
        <dbReference type="EMBL" id="KAK8099928.1"/>
    </source>
</evidence>
<evidence type="ECO:0000256" key="1">
    <source>
        <dbReference type="SAM" id="MobiDB-lite"/>
    </source>
</evidence>
<sequence>MRFAALIALAVATATASPLEPTGVPTPVELIDPIKGPAPTKEPKPSEKDLEDQRYYCYEDCFAPASSQKPGFDPESCCTECHDLIKSTLGASYPCNADCFAEGHTYRYCFDACPDEPFVKWGSSGGPAVLLEKGTESLQGGVVVGM</sequence>
<dbReference type="Proteomes" id="UP001392437">
    <property type="component" value="Unassembled WGS sequence"/>
</dbReference>
<name>A0AAW0QR41_9PEZI</name>
<comment type="caution">
    <text evidence="3">The sequence shown here is derived from an EMBL/GenBank/DDBJ whole genome shotgun (WGS) entry which is preliminary data.</text>
</comment>
<organism evidence="3 4">
    <name type="scientific">Apiospora kogelbergensis</name>
    <dbReference type="NCBI Taxonomy" id="1337665"/>
    <lineage>
        <taxon>Eukaryota</taxon>
        <taxon>Fungi</taxon>
        <taxon>Dikarya</taxon>
        <taxon>Ascomycota</taxon>
        <taxon>Pezizomycotina</taxon>
        <taxon>Sordariomycetes</taxon>
        <taxon>Xylariomycetidae</taxon>
        <taxon>Amphisphaeriales</taxon>
        <taxon>Apiosporaceae</taxon>
        <taxon>Apiospora</taxon>
    </lineage>
</organism>
<gene>
    <name evidence="3" type="ORF">PG999_010302</name>
</gene>
<evidence type="ECO:0000256" key="2">
    <source>
        <dbReference type="SAM" id="SignalP"/>
    </source>
</evidence>
<dbReference type="EMBL" id="JAQQWP010000009">
    <property type="protein sequence ID" value="KAK8099928.1"/>
    <property type="molecule type" value="Genomic_DNA"/>
</dbReference>
<protein>
    <submittedName>
        <fullName evidence="3">Uncharacterized protein</fullName>
    </submittedName>
</protein>
<feature type="region of interest" description="Disordered" evidence="1">
    <location>
        <begin position="22"/>
        <end position="48"/>
    </location>
</feature>
<feature type="chain" id="PRO_5043799570" evidence="2">
    <location>
        <begin position="17"/>
        <end position="146"/>
    </location>
</feature>
<dbReference type="AlphaFoldDB" id="A0AAW0QR41"/>
<keyword evidence="4" id="KW-1185">Reference proteome</keyword>